<dbReference type="eggNOG" id="KOG3439">
    <property type="taxonomic scope" value="Eukaryota"/>
</dbReference>
<dbReference type="PANTHER" id="PTHR13385">
    <property type="entry name" value="AUTOPHAGY PROTEIN 12"/>
    <property type="match status" value="1"/>
</dbReference>
<dbReference type="CDD" id="cd01612">
    <property type="entry name" value="Ubl_ATG12"/>
    <property type="match status" value="1"/>
</dbReference>
<evidence type="ECO:0000256" key="1">
    <source>
        <dbReference type="ARBA" id="ARBA00022499"/>
    </source>
</evidence>
<dbReference type="Proteomes" id="UP000001449">
    <property type="component" value="Chromosome 6"/>
</dbReference>
<dbReference type="GO" id="GO:0061723">
    <property type="term" value="P:glycophagy"/>
    <property type="evidence" value="ECO:0000318"/>
    <property type="project" value="GO_Central"/>
</dbReference>
<proteinExistence type="inferred from homology"/>
<dbReference type="AlphaFoldDB" id="B8C4Q5"/>
<dbReference type="InterPro" id="IPR029071">
    <property type="entry name" value="Ubiquitin-like_domsf"/>
</dbReference>
<dbReference type="GO" id="GO:0097352">
    <property type="term" value="P:autophagosome maturation"/>
    <property type="evidence" value="ECO:0000318"/>
    <property type="project" value="GO_Central"/>
</dbReference>
<dbReference type="InterPro" id="IPR007242">
    <property type="entry name" value="Atg12"/>
</dbReference>
<dbReference type="GO" id="GO:0034727">
    <property type="term" value="P:piecemeal microautophagy of the nucleus"/>
    <property type="evidence" value="ECO:0000318"/>
    <property type="project" value="GO_Central"/>
</dbReference>
<dbReference type="SMR" id="B8C4Q5"/>
<dbReference type="EMBL" id="CM000643">
    <property type="protein sequence ID" value="EED91365.1"/>
    <property type="molecule type" value="Genomic_DNA"/>
</dbReference>
<dbReference type="SUPFAM" id="SSF54236">
    <property type="entry name" value="Ubiquitin-like"/>
    <property type="match status" value="1"/>
</dbReference>
<reference evidence="5 6" key="1">
    <citation type="journal article" date="2004" name="Science">
        <title>The genome of the diatom Thalassiosira pseudonana: ecology, evolution, and metabolism.</title>
        <authorList>
            <person name="Armbrust E.V."/>
            <person name="Berges J.A."/>
            <person name="Bowler C."/>
            <person name="Green B.R."/>
            <person name="Martinez D."/>
            <person name="Putnam N.H."/>
            <person name="Zhou S."/>
            <person name="Allen A.E."/>
            <person name="Apt K.E."/>
            <person name="Bechner M."/>
            <person name="Brzezinski M.A."/>
            <person name="Chaal B.K."/>
            <person name="Chiovitti A."/>
            <person name="Davis A.K."/>
            <person name="Demarest M.S."/>
            <person name="Detter J.C."/>
            <person name="Glavina T."/>
            <person name="Goodstein D."/>
            <person name="Hadi M.Z."/>
            <person name="Hellsten U."/>
            <person name="Hildebrand M."/>
            <person name="Jenkins B.D."/>
            <person name="Jurka J."/>
            <person name="Kapitonov V.V."/>
            <person name="Kroger N."/>
            <person name="Lau W.W."/>
            <person name="Lane T.W."/>
            <person name="Larimer F.W."/>
            <person name="Lippmeier J.C."/>
            <person name="Lucas S."/>
            <person name="Medina M."/>
            <person name="Montsant A."/>
            <person name="Obornik M."/>
            <person name="Parker M.S."/>
            <person name="Palenik B."/>
            <person name="Pazour G.J."/>
            <person name="Richardson P.M."/>
            <person name="Rynearson T.A."/>
            <person name="Saito M.A."/>
            <person name="Schwartz D.C."/>
            <person name="Thamatrakoln K."/>
            <person name="Valentin K."/>
            <person name="Vardi A."/>
            <person name="Wilkerson F.P."/>
            <person name="Rokhsar D.S."/>
        </authorList>
    </citation>
    <scope>NUCLEOTIDE SEQUENCE [LARGE SCALE GENOMIC DNA]</scope>
    <source>
        <strain evidence="5 6">CCMP1335</strain>
    </source>
</reference>
<evidence type="ECO:0000313" key="6">
    <source>
        <dbReference type="Proteomes" id="UP000001449"/>
    </source>
</evidence>
<keyword evidence="3 4" id="KW-0072">Autophagy</keyword>
<keyword evidence="1 4" id="KW-1017">Isopeptide bond</keyword>
<protein>
    <recommendedName>
        <fullName evidence="4">Ubiquitin-like protein ATG12</fullName>
    </recommendedName>
</protein>
<dbReference type="STRING" id="35128.B8C4Q5"/>
<dbReference type="HOGENOM" id="CLU_106795_3_1_1"/>
<evidence type="ECO:0000256" key="4">
    <source>
        <dbReference type="RuleBase" id="RU361201"/>
    </source>
</evidence>
<keyword evidence="6" id="KW-1185">Reference proteome</keyword>
<dbReference type="OMA" id="YAKTHAW"/>
<dbReference type="RefSeq" id="XP_002291258.1">
    <property type="nucleotide sequence ID" value="XM_002291222.1"/>
</dbReference>
<dbReference type="KEGG" id="tps:THAPSDRAFT_34701"/>
<dbReference type="PaxDb" id="35128-Thaps34701"/>
<gene>
    <name evidence="5" type="ORF">THAPSDRAFT_34701</name>
</gene>
<dbReference type="Pfam" id="PF04110">
    <property type="entry name" value="APG12"/>
    <property type="match status" value="1"/>
</dbReference>
<evidence type="ECO:0000313" key="5">
    <source>
        <dbReference type="EMBL" id="EED91365.1"/>
    </source>
</evidence>
<feature type="non-terminal residue" evidence="5">
    <location>
        <position position="1"/>
    </location>
</feature>
<dbReference type="PANTHER" id="PTHR13385:SF0">
    <property type="entry name" value="UBIQUITIN-LIKE PROTEIN ATG12"/>
    <property type="match status" value="1"/>
</dbReference>
<sequence length="91" mass="10117">KSTSRVKVHFVAVGSAPILKKSKFLIGEEDEFGVATAFLRRLLRLDSAPSLFLYINAAFVPSPDERIGDLYDCFGVRGELVVHYSLQEAWG</sequence>
<organism evidence="5 6">
    <name type="scientific">Thalassiosira pseudonana</name>
    <name type="common">Marine diatom</name>
    <name type="synonym">Cyclotella nana</name>
    <dbReference type="NCBI Taxonomy" id="35128"/>
    <lineage>
        <taxon>Eukaryota</taxon>
        <taxon>Sar</taxon>
        <taxon>Stramenopiles</taxon>
        <taxon>Ochrophyta</taxon>
        <taxon>Bacillariophyta</taxon>
        <taxon>Coscinodiscophyceae</taxon>
        <taxon>Thalassiosirophycidae</taxon>
        <taxon>Thalassiosirales</taxon>
        <taxon>Thalassiosiraceae</taxon>
        <taxon>Thalassiosira</taxon>
    </lineage>
</organism>
<dbReference type="InParanoid" id="B8C4Q5"/>
<dbReference type="Gene3D" id="3.10.20.90">
    <property type="entry name" value="Phosphatidylinositol 3-kinase Catalytic Subunit, Chain A, domain 1"/>
    <property type="match status" value="1"/>
</dbReference>
<evidence type="ECO:0000256" key="3">
    <source>
        <dbReference type="ARBA" id="ARBA00023006"/>
    </source>
</evidence>
<dbReference type="GO" id="GO:0034045">
    <property type="term" value="C:phagophore assembly site membrane"/>
    <property type="evidence" value="ECO:0000318"/>
    <property type="project" value="GO_Central"/>
</dbReference>
<dbReference type="GO" id="GO:0034274">
    <property type="term" value="C:Atg12-Atg5-Atg16 complex"/>
    <property type="evidence" value="ECO:0000318"/>
    <property type="project" value="GO_Central"/>
</dbReference>
<accession>B8C4Q5</accession>
<reference evidence="5 6" key="2">
    <citation type="journal article" date="2008" name="Nature">
        <title>The Phaeodactylum genome reveals the evolutionary history of diatom genomes.</title>
        <authorList>
            <person name="Bowler C."/>
            <person name="Allen A.E."/>
            <person name="Badger J.H."/>
            <person name="Grimwood J."/>
            <person name="Jabbari K."/>
            <person name="Kuo A."/>
            <person name="Maheswari U."/>
            <person name="Martens C."/>
            <person name="Maumus F."/>
            <person name="Otillar R.P."/>
            <person name="Rayko E."/>
            <person name="Salamov A."/>
            <person name="Vandepoele K."/>
            <person name="Beszteri B."/>
            <person name="Gruber A."/>
            <person name="Heijde M."/>
            <person name="Katinka M."/>
            <person name="Mock T."/>
            <person name="Valentin K."/>
            <person name="Verret F."/>
            <person name="Berges J.A."/>
            <person name="Brownlee C."/>
            <person name="Cadoret J.P."/>
            <person name="Chiovitti A."/>
            <person name="Choi C.J."/>
            <person name="Coesel S."/>
            <person name="De Martino A."/>
            <person name="Detter J.C."/>
            <person name="Durkin C."/>
            <person name="Falciatore A."/>
            <person name="Fournet J."/>
            <person name="Haruta M."/>
            <person name="Huysman M.J."/>
            <person name="Jenkins B.D."/>
            <person name="Jiroutova K."/>
            <person name="Jorgensen R.E."/>
            <person name="Joubert Y."/>
            <person name="Kaplan A."/>
            <person name="Kroger N."/>
            <person name="Kroth P.G."/>
            <person name="La Roche J."/>
            <person name="Lindquist E."/>
            <person name="Lommer M."/>
            <person name="Martin-Jezequel V."/>
            <person name="Lopez P.J."/>
            <person name="Lucas S."/>
            <person name="Mangogna M."/>
            <person name="McGinnis K."/>
            <person name="Medlin L.K."/>
            <person name="Montsant A."/>
            <person name="Oudot-Le Secq M.P."/>
            <person name="Napoli C."/>
            <person name="Obornik M."/>
            <person name="Parker M.S."/>
            <person name="Petit J.L."/>
            <person name="Porcel B.M."/>
            <person name="Poulsen N."/>
            <person name="Robison M."/>
            <person name="Rychlewski L."/>
            <person name="Rynearson T.A."/>
            <person name="Schmutz J."/>
            <person name="Shapiro H."/>
            <person name="Siaut M."/>
            <person name="Stanley M."/>
            <person name="Sussman M.R."/>
            <person name="Taylor A.R."/>
            <person name="Vardi A."/>
            <person name="von Dassow P."/>
            <person name="Vyverman W."/>
            <person name="Willis A."/>
            <person name="Wyrwicz L.S."/>
            <person name="Rokhsar D.S."/>
            <person name="Weissenbach J."/>
            <person name="Armbrust E.V."/>
            <person name="Green B.R."/>
            <person name="Van de Peer Y."/>
            <person name="Grigoriev I.V."/>
        </authorList>
    </citation>
    <scope>NUCLEOTIDE SEQUENCE [LARGE SCALE GENOMIC DNA]</scope>
    <source>
        <strain evidence="5 6">CCMP1335</strain>
    </source>
</reference>
<dbReference type="GO" id="GO:0000421">
    <property type="term" value="C:autophagosome membrane"/>
    <property type="evidence" value="ECO:0000318"/>
    <property type="project" value="GO_Central"/>
</dbReference>
<dbReference type="GeneID" id="7446557"/>
<keyword evidence="2 4" id="KW-0833">Ubl conjugation pathway</keyword>
<dbReference type="GO" id="GO:0000422">
    <property type="term" value="P:autophagy of mitochondrion"/>
    <property type="evidence" value="ECO:0000318"/>
    <property type="project" value="GO_Central"/>
</dbReference>
<evidence type="ECO:0000256" key="2">
    <source>
        <dbReference type="ARBA" id="ARBA00022786"/>
    </source>
</evidence>
<dbReference type="FunFam" id="3.10.20.90:FF:000150">
    <property type="entry name" value="Ubiquitin-like protein ATG12"/>
    <property type="match status" value="1"/>
</dbReference>
<dbReference type="GO" id="GO:0031386">
    <property type="term" value="F:protein tag activity"/>
    <property type="evidence" value="ECO:0000318"/>
    <property type="project" value="GO_Central"/>
</dbReference>
<name>B8C4Q5_THAPS</name>
<comment type="similarity">
    <text evidence="4">Belongs to the ATG12 family.</text>
</comment>
<comment type="subunit">
    <text evidence="4">Forms a conjugate with ATG5.</text>
</comment>
<dbReference type="GO" id="GO:0000045">
    <property type="term" value="P:autophagosome assembly"/>
    <property type="evidence" value="ECO:0000318"/>
    <property type="project" value="GO_Central"/>
</dbReference>